<name>X1F8V9_9ZZZZ</name>
<evidence type="ECO:0000256" key="8">
    <source>
        <dbReference type="SAM" id="Phobius"/>
    </source>
</evidence>
<keyword evidence="3" id="KW-0474">Menaquinone biosynthesis</keyword>
<gene>
    <name evidence="9" type="ORF">S03H2_05402</name>
</gene>
<evidence type="ECO:0000256" key="2">
    <source>
        <dbReference type="ARBA" id="ARBA00004863"/>
    </source>
</evidence>
<dbReference type="CDD" id="cd13962">
    <property type="entry name" value="PT_UbiA_UBIAD1"/>
    <property type="match status" value="1"/>
</dbReference>
<keyword evidence="6 8" id="KW-1133">Transmembrane helix</keyword>
<dbReference type="GO" id="GO:0009234">
    <property type="term" value="P:menaquinone biosynthetic process"/>
    <property type="evidence" value="ECO:0007669"/>
    <property type="project" value="UniProtKB-UniPathway"/>
</dbReference>
<feature type="transmembrane region" description="Helical" evidence="8">
    <location>
        <begin position="240"/>
        <end position="260"/>
    </location>
</feature>
<feature type="transmembrane region" description="Helical" evidence="8">
    <location>
        <begin position="212"/>
        <end position="234"/>
    </location>
</feature>
<accession>X1F8V9</accession>
<dbReference type="UniPathway" id="UPA00079"/>
<keyword evidence="4" id="KW-0808">Transferase</keyword>
<keyword evidence="7 8" id="KW-0472">Membrane</keyword>
<evidence type="ECO:0000256" key="4">
    <source>
        <dbReference type="ARBA" id="ARBA00022679"/>
    </source>
</evidence>
<dbReference type="PANTHER" id="PTHR13929:SF0">
    <property type="entry name" value="UBIA PRENYLTRANSFERASE DOMAIN-CONTAINING PROTEIN 1"/>
    <property type="match status" value="1"/>
</dbReference>
<dbReference type="Gene3D" id="1.10.357.140">
    <property type="entry name" value="UbiA prenyltransferase"/>
    <property type="match status" value="1"/>
</dbReference>
<evidence type="ECO:0008006" key="10">
    <source>
        <dbReference type="Google" id="ProtNLM"/>
    </source>
</evidence>
<feature type="transmembrane region" description="Helical" evidence="8">
    <location>
        <begin position="272"/>
        <end position="293"/>
    </location>
</feature>
<comment type="pathway">
    <text evidence="2">Quinol/quinone metabolism; menaquinone biosynthesis.</text>
</comment>
<dbReference type="Gene3D" id="1.20.120.1780">
    <property type="entry name" value="UbiA prenyltransferase"/>
    <property type="match status" value="1"/>
</dbReference>
<dbReference type="Pfam" id="PF01040">
    <property type="entry name" value="UbiA"/>
    <property type="match status" value="1"/>
</dbReference>
<dbReference type="PANTHER" id="PTHR13929">
    <property type="entry name" value="1,4-DIHYDROXY-2-NAPHTHOATE OCTAPRENYLTRANSFERASE"/>
    <property type="match status" value="1"/>
</dbReference>
<dbReference type="PIRSF" id="PIRSF005355">
    <property type="entry name" value="UBIAD1"/>
    <property type="match status" value="1"/>
</dbReference>
<comment type="caution">
    <text evidence="9">The sequence shown here is derived from an EMBL/GenBank/DDBJ whole genome shotgun (WGS) entry which is preliminary data.</text>
</comment>
<evidence type="ECO:0000256" key="7">
    <source>
        <dbReference type="ARBA" id="ARBA00023136"/>
    </source>
</evidence>
<organism evidence="9">
    <name type="scientific">marine sediment metagenome</name>
    <dbReference type="NCBI Taxonomy" id="412755"/>
    <lineage>
        <taxon>unclassified sequences</taxon>
        <taxon>metagenomes</taxon>
        <taxon>ecological metagenomes</taxon>
    </lineage>
</organism>
<evidence type="ECO:0000256" key="3">
    <source>
        <dbReference type="ARBA" id="ARBA00022428"/>
    </source>
</evidence>
<dbReference type="EMBL" id="BARU01002249">
    <property type="protein sequence ID" value="GAH25844.1"/>
    <property type="molecule type" value="Genomic_DNA"/>
</dbReference>
<evidence type="ECO:0000256" key="6">
    <source>
        <dbReference type="ARBA" id="ARBA00022989"/>
    </source>
</evidence>
<feature type="transmembrane region" description="Helical" evidence="8">
    <location>
        <begin position="37"/>
        <end position="57"/>
    </location>
</feature>
<evidence type="ECO:0000313" key="9">
    <source>
        <dbReference type="EMBL" id="GAH25844.1"/>
    </source>
</evidence>
<dbReference type="InterPro" id="IPR044878">
    <property type="entry name" value="UbiA_sf"/>
</dbReference>
<keyword evidence="5 8" id="KW-0812">Transmembrane</keyword>
<dbReference type="InterPro" id="IPR000537">
    <property type="entry name" value="UbiA_prenyltransferase"/>
</dbReference>
<comment type="subcellular location">
    <subcellularLocation>
        <location evidence="1">Membrane</location>
        <topology evidence="1">Multi-pass membrane protein</topology>
    </subcellularLocation>
</comment>
<evidence type="ECO:0000256" key="1">
    <source>
        <dbReference type="ARBA" id="ARBA00004141"/>
    </source>
</evidence>
<proteinExistence type="predicted"/>
<feature type="transmembrane region" description="Helical" evidence="8">
    <location>
        <begin position="119"/>
        <end position="138"/>
    </location>
</feature>
<dbReference type="InterPro" id="IPR026046">
    <property type="entry name" value="UBIAD1"/>
</dbReference>
<dbReference type="GO" id="GO:0016020">
    <property type="term" value="C:membrane"/>
    <property type="evidence" value="ECO:0007669"/>
    <property type="project" value="UniProtKB-SubCell"/>
</dbReference>
<dbReference type="GO" id="GO:0004659">
    <property type="term" value="F:prenyltransferase activity"/>
    <property type="evidence" value="ECO:0007669"/>
    <property type="project" value="InterPro"/>
</dbReference>
<protein>
    <recommendedName>
        <fullName evidence="10">Prenyltransferase</fullName>
    </recommendedName>
</protein>
<dbReference type="AlphaFoldDB" id="X1F8V9"/>
<reference evidence="9" key="1">
    <citation type="journal article" date="2014" name="Front. Microbiol.">
        <title>High frequency of phylogenetically diverse reductive dehalogenase-homologous genes in deep subseafloor sedimentary metagenomes.</title>
        <authorList>
            <person name="Kawai M."/>
            <person name="Futagami T."/>
            <person name="Toyoda A."/>
            <person name="Takaki Y."/>
            <person name="Nishi S."/>
            <person name="Hori S."/>
            <person name="Arai W."/>
            <person name="Tsubouchi T."/>
            <person name="Morono Y."/>
            <person name="Uchiyama I."/>
            <person name="Ito T."/>
            <person name="Fujiyama A."/>
            <person name="Inagaki F."/>
            <person name="Takami H."/>
        </authorList>
    </citation>
    <scope>NUCLEOTIDE SEQUENCE</scope>
    <source>
        <strain evidence="9">Expedition CK06-06</strain>
    </source>
</reference>
<feature type="transmembrane region" description="Helical" evidence="8">
    <location>
        <begin position="93"/>
        <end position="113"/>
    </location>
</feature>
<evidence type="ECO:0000256" key="5">
    <source>
        <dbReference type="ARBA" id="ARBA00022692"/>
    </source>
</evidence>
<feature type="transmembrane region" description="Helical" evidence="8">
    <location>
        <begin position="12"/>
        <end position="31"/>
    </location>
</feature>
<sequence>MKLKVWFLETRPQFLLLSVVLAFLGTCIAWYDGYFHLGYALLAFLGLLLCHISVNVLNDYFDYRSGIDLEVRRTPFSGGSGILPAALLKPRQVFWFGLVSFLLAVPIGVYFVIARGWLLLPLLLVAAICILLYTPFITKVGWPEWAPGVGMGALPVLGVYFVQTAAYSLPAVVACIPSGILVHNLLLLNEFPDAEADGKAGRKTLPIIMGKAKAGIVYSVLTLVVYLWIIGGVVAGQMPAFSLLALLTLPLAIKAIQGALKPQQMDKLVPAMANNVLVVLLTQLLLGIGYILAGVL</sequence>
<dbReference type="GO" id="GO:0042371">
    <property type="term" value="P:vitamin K biosynthetic process"/>
    <property type="evidence" value="ECO:0007669"/>
    <property type="project" value="TreeGrafter"/>
</dbReference>